<dbReference type="EMBL" id="BSEV01000001">
    <property type="protein sequence ID" value="GLK07288.1"/>
    <property type="molecule type" value="Genomic_DNA"/>
</dbReference>
<comment type="caution">
    <text evidence="2">The sequence shown here is derived from an EMBL/GenBank/DDBJ whole genome shotgun (WGS) entry which is preliminary data.</text>
</comment>
<dbReference type="AlphaFoldDB" id="A0A9W6MB49"/>
<sequence>MAEELMLFGTPDVPRPEPPKESPGVRRTRRQAGLLAVGVHPLSVVLSSTLRLPEQAAPHDDRRAPGRRCGNCAFRRTNAWGYPKCAFGDGVRASHSAATECRAWWPGCTDHEWKEKADG</sequence>
<name>A0A9W6MB49_9ACTN</name>
<gene>
    <name evidence="2" type="ORF">GCM10017600_06930</name>
</gene>
<accession>A0A9W6MB49</accession>
<reference evidence="2" key="1">
    <citation type="journal article" date="2014" name="Int. J. Syst. Evol. Microbiol.">
        <title>Complete genome sequence of Corynebacterium casei LMG S-19264T (=DSM 44701T), isolated from a smear-ripened cheese.</title>
        <authorList>
            <consortium name="US DOE Joint Genome Institute (JGI-PGF)"/>
            <person name="Walter F."/>
            <person name="Albersmeier A."/>
            <person name="Kalinowski J."/>
            <person name="Ruckert C."/>
        </authorList>
    </citation>
    <scope>NUCLEOTIDE SEQUENCE</scope>
    <source>
        <strain evidence="2">VKM Ac-2007</strain>
    </source>
</reference>
<evidence type="ECO:0000313" key="3">
    <source>
        <dbReference type="Proteomes" id="UP001143474"/>
    </source>
</evidence>
<protein>
    <submittedName>
        <fullName evidence="2">Uncharacterized protein</fullName>
    </submittedName>
</protein>
<keyword evidence="3" id="KW-1185">Reference proteome</keyword>
<dbReference type="RefSeq" id="WP_271215841.1">
    <property type="nucleotide sequence ID" value="NZ_BAAAVD010000006.1"/>
</dbReference>
<evidence type="ECO:0000256" key="1">
    <source>
        <dbReference type="SAM" id="MobiDB-lite"/>
    </source>
</evidence>
<feature type="region of interest" description="Disordered" evidence="1">
    <location>
        <begin position="1"/>
        <end position="28"/>
    </location>
</feature>
<reference evidence="2" key="2">
    <citation type="submission" date="2023-01" db="EMBL/GenBank/DDBJ databases">
        <authorList>
            <person name="Sun Q."/>
            <person name="Evtushenko L."/>
        </authorList>
    </citation>
    <scope>NUCLEOTIDE SEQUENCE</scope>
    <source>
        <strain evidence="2">VKM Ac-2007</strain>
    </source>
</reference>
<feature type="compositionally biased region" description="Basic and acidic residues" evidence="1">
    <location>
        <begin position="14"/>
        <end position="24"/>
    </location>
</feature>
<organism evidence="2 3">
    <name type="scientific">Streptosporangium carneum</name>
    <dbReference type="NCBI Taxonomy" id="47481"/>
    <lineage>
        <taxon>Bacteria</taxon>
        <taxon>Bacillati</taxon>
        <taxon>Actinomycetota</taxon>
        <taxon>Actinomycetes</taxon>
        <taxon>Streptosporangiales</taxon>
        <taxon>Streptosporangiaceae</taxon>
        <taxon>Streptosporangium</taxon>
    </lineage>
</organism>
<dbReference type="Proteomes" id="UP001143474">
    <property type="component" value="Unassembled WGS sequence"/>
</dbReference>
<proteinExistence type="predicted"/>
<evidence type="ECO:0000313" key="2">
    <source>
        <dbReference type="EMBL" id="GLK07288.1"/>
    </source>
</evidence>